<accession>A0A2H4P831</accession>
<gene>
    <name evidence="1" type="ORF">CNR37_00128</name>
</gene>
<evidence type="ECO:0000313" key="2">
    <source>
        <dbReference type="Proteomes" id="UP000241096"/>
    </source>
</evidence>
<dbReference type="EMBL" id="MG018930">
    <property type="protein sequence ID" value="ATW58335.1"/>
    <property type="molecule type" value="Genomic_DNA"/>
</dbReference>
<evidence type="ECO:0000313" key="1">
    <source>
        <dbReference type="EMBL" id="ATW58335.1"/>
    </source>
</evidence>
<proteinExistence type="predicted"/>
<organism evidence="1 2">
    <name type="scientific">Pseudomonas phage ventosus</name>
    <dbReference type="NCBI Taxonomy" id="2048980"/>
    <lineage>
        <taxon>Viruses</taxon>
        <taxon>Duplodnaviria</taxon>
        <taxon>Heunggongvirae</taxon>
        <taxon>Uroviricota</taxon>
        <taxon>Caudoviricetes</taxon>
        <taxon>Vandenendeviridae</taxon>
        <taxon>Gorskivirinae</taxon>
        <taxon>Ventosusvirus</taxon>
        <taxon>Ventosusvirus ventosus</taxon>
    </lineage>
</organism>
<protein>
    <submittedName>
        <fullName evidence="1">Uncharacterized protein</fullName>
    </submittedName>
</protein>
<name>A0A2H4P831_9CAUD</name>
<dbReference type="Proteomes" id="UP000241096">
    <property type="component" value="Segment"/>
</dbReference>
<reference evidence="1 2" key="1">
    <citation type="submission" date="2017-09" db="EMBL/GenBank/DDBJ databases">
        <authorList>
            <person name="Ehlers B."/>
            <person name="Leendertz F.H."/>
        </authorList>
    </citation>
    <scope>NUCLEOTIDE SEQUENCE [LARGE SCALE GENOMIC DNA]</scope>
</reference>
<sequence>MDEKSFVYWLQGFVELNPNAMLTLTQWQIVKDHLAQVFKKETPQRFFHDTPTPVTTLPYIPPRFGTQEFNFPPGTVIC</sequence>
<keyword evidence="2" id="KW-1185">Reference proteome</keyword>